<dbReference type="AlphaFoldDB" id="A0A1H3UC47"/>
<proteinExistence type="predicted"/>
<dbReference type="Proteomes" id="UP000182902">
    <property type="component" value="Unassembled WGS sequence"/>
</dbReference>
<evidence type="ECO:0000313" key="2">
    <source>
        <dbReference type="Proteomes" id="UP000182902"/>
    </source>
</evidence>
<reference evidence="1 2" key="1">
    <citation type="submission" date="2016-10" db="EMBL/GenBank/DDBJ databases">
        <authorList>
            <person name="de Groot N.N."/>
        </authorList>
    </citation>
    <scope>NUCLEOTIDE SEQUENCE [LARGE SCALE GENOMIC DNA]</scope>
    <source>
        <strain evidence="1 2">ICMP 14252</strain>
    </source>
</reference>
<gene>
    <name evidence="1" type="ORF">SAMN05216247_113220</name>
</gene>
<organism evidence="1 2">
    <name type="scientific">Pseudomonas salomonii</name>
    <dbReference type="NCBI Taxonomy" id="191391"/>
    <lineage>
        <taxon>Bacteria</taxon>
        <taxon>Pseudomonadati</taxon>
        <taxon>Pseudomonadota</taxon>
        <taxon>Gammaproteobacteria</taxon>
        <taxon>Pseudomonadales</taxon>
        <taxon>Pseudomonadaceae</taxon>
        <taxon>Pseudomonas</taxon>
    </lineage>
</organism>
<protein>
    <submittedName>
        <fullName evidence="1">Uncharacterized protein</fullName>
    </submittedName>
</protein>
<dbReference type="EMBL" id="FNOX01000013">
    <property type="protein sequence ID" value="SDZ60042.1"/>
    <property type="molecule type" value="Genomic_DNA"/>
</dbReference>
<sequence length="236" mass="27625">MLKTIITKPKKFDVRQLAYDAFRSAAVLSKDKTYSNHRLNKYLIISNYSTGINVANAVFKDYFKSDEYTEARAKKIHIIDLDEYDYDFAAIKLCVAKAYKPVSSLSQTKKYTDYLASDVEKNATNKINFDPAVWEVFLDKPETDFFKYQEVRREYVVRISLVKNGRVFKKIKCNIGYFTLIAGSKAYDYQEVESQEKKATRQSLFHPCFELGGVEFMAVFNDKIKHYRDLVDWVKY</sequence>
<name>A0A1H3UC47_9PSED</name>
<accession>A0A1H3UC47</accession>
<evidence type="ECO:0000313" key="1">
    <source>
        <dbReference type="EMBL" id="SDZ60042.1"/>
    </source>
</evidence>
<dbReference type="RefSeq" id="WP_069786445.1">
    <property type="nucleotide sequence ID" value="NZ_FNOX01000013.1"/>
</dbReference>